<dbReference type="InterPro" id="IPR050563">
    <property type="entry name" value="4-hydroxybenzoyl-CoA_TE"/>
</dbReference>
<proteinExistence type="predicted"/>
<dbReference type="CDD" id="cd00586">
    <property type="entry name" value="4HBT"/>
    <property type="match status" value="1"/>
</dbReference>
<organism evidence="1 2">
    <name type="scientific">Sporosarcina limicola</name>
    <dbReference type="NCBI Taxonomy" id="34101"/>
    <lineage>
        <taxon>Bacteria</taxon>
        <taxon>Bacillati</taxon>
        <taxon>Bacillota</taxon>
        <taxon>Bacilli</taxon>
        <taxon>Bacillales</taxon>
        <taxon>Caryophanaceae</taxon>
        <taxon>Sporosarcina</taxon>
    </lineage>
</organism>
<dbReference type="Proteomes" id="UP000658225">
    <property type="component" value="Unassembled WGS sequence"/>
</dbReference>
<dbReference type="EC" id="3.1.2.-" evidence="1"/>
<evidence type="ECO:0000313" key="2">
    <source>
        <dbReference type="Proteomes" id="UP000658225"/>
    </source>
</evidence>
<dbReference type="AlphaFoldDB" id="A0A927MH24"/>
<sequence length="151" mass="17285">MRATYIKDLSKWTSEFTFSVPVSVRFSETDMFGHLNNTVTFAYFEYARIEYLKHINLMNSWLDSAGDTIPVVADLQCDYLKQVFFDEALAIFVKVNTIGKSSVDIHYMAKNEKGDIVFTGRGSIVQIGRQTGKSVSWTEEEKAQFVNEKIK</sequence>
<dbReference type="Pfam" id="PF13279">
    <property type="entry name" value="4HBT_2"/>
    <property type="match status" value="1"/>
</dbReference>
<dbReference type="PANTHER" id="PTHR31793">
    <property type="entry name" value="4-HYDROXYBENZOYL-COA THIOESTERASE FAMILY MEMBER"/>
    <property type="match status" value="1"/>
</dbReference>
<dbReference type="PANTHER" id="PTHR31793:SF24">
    <property type="entry name" value="LONG-CHAIN ACYL-COA THIOESTERASE FADM"/>
    <property type="match status" value="1"/>
</dbReference>
<reference evidence="1" key="1">
    <citation type="submission" date="2020-10" db="EMBL/GenBank/DDBJ databases">
        <title>Genomic Encyclopedia of Type Strains, Phase IV (KMG-IV): sequencing the most valuable type-strain genomes for metagenomic binning, comparative biology and taxonomic classification.</title>
        <authorList>
            <person name="Goeker M."/>
        </authorList>
    </citation>
    <scope>NUCLEOTIDE SEQUENCE</scope>
    <source>
        <strain evidence="1">DSM 13886</strain>
    </source>
</reference>
<dbReference type="InterPro" id="IPR029069">
    <property type="entry name" value="HotDog_dom_sf"/>
</dbReference>
<dbReference type="RefSeq" id="WP_192598267.1">
    <property type="nucleotide sequence ID" value="NZ_JADBEL010000006.1"/>
</dbReference>
<dbReference type="SUPFAM" id="SSF54637">
    <property type="entry name" value="Thioesterase/thiol ester dehydrase-isomerase"/>
    <property type="match status" value="1"/>
</dbReference>
<keyword evidence="1" id="KW-0378">Hydrolase</keyword>
<evidence type="ECO:0000313" key="1">
    <source>
        <dbReference type="EMBL" id="MBE1554480.1"/>
    </source>
</evidence>
<dbReference type="GO" id="GO:0047617">
    <property type="term" value="F:fatty acyl-CoA hydrolase activity"/>
    <property type="evidence" value="ECO:0007669"/>
    <property type="project" value="TreeGrafter"/>
</dbReference>
<keyword evidence="2" id="KW-1185">Reference proteome</keyword>
<accession>A0A927MH24</accession>
<protein>
    <submittedName>
        <fullName evidence="1">Acyl-CoA thioester hydrolase</fullName>
        <ecNumber evidence="1">3.1.2.-</ecNumber>
    </submittedName>
</protein>
<comment type="caution">
    <text evidence="1">The sequence shown here is derived from an EMBL/GenBank/DDBJ whole genome shotgun (WGS) entry which is preliminary data.</text>
</comment>
<gene>
    <name evidence="1" type="ORF">H4683_001556</name>
</gene>
<dbReference type="EMBL" id="JADBEL010000006">
    <property type="protein sequence ID" value="MBE1554480.1"/>
    <property type="molecule type" value="Genomic_DNA"/>
</dbReference>
<name>A0A927MH24_9BACL</name>
<dbReference type="Gene3D" id="3.10.129.10">
    <property type="entry name" value="Hotdog Thioesterase"/>
    <property type="match status" value="1"/>
</dbReference>